<dbReference type="PROSITE" id="PS00687">
    <property type="entry name" value="ALDEHYDE_DEHYDR_GLU"/>
    <property type="match status" value="1"/>
</dbReference>
<dbReference type="Pfam" id="PF00171">
    <property type="entry name" value="Aldedh"/>
    <property type="match status" value="1"/>
</dbReference>
<evidence type="ECO:0000256" key="5">
    <source>
        <dbReference type="PIRSR" id="PIRSR036492-1"/>
    </source>
</evidence>
<sequence>MGENLWWKDEGKKVIIEGECAAVCAAGVPGDGGGKSVGASGRECGRARREKIEIGELAARQRTYFQTGATLPVERRLAALRRLYAAVSASEGEIREALKEDLGKGRFESYMCEIGMVLEEIRYMLKHVRRLAGDRRVPTPPAQFHSVSFQRPSPYGVVLIMSPWNYPFMLTLLPLADALAAGNTAIVKPSAYSPRTSEVIEKILTRCFPPRYVAVVTGGREENTRLLQEHFDYIFFTGSQAVGREVMRSAARYLTPVTLELGGKSPCIVDQTANLRLAARRIVFGKYLNCGQTCVAPDYVLCHRSVKSRLVREICRQIERQFGREPLKNPDWGKIISEKHFDRLLGLLNRDKIVWGGKADREALRMEPTVMDRVHFSDPVMGEEIFGPILPVLTYDSLDEVIGKVNSLPHPLALYMFTSDRRAADRVFTRCGFGGGCVNDTVIHLATTEMGFGGFGESGMGAYHGKAGFDTFTHYKSIVDKKTWIDLPMRYQPYRKVWEWAVRMCLR</sequence>
<dbReference type="CDD" id="cd07136">
    <property type="entry name" value="ALDH_YwdH-P39616"/>
    <property type="match status" value="1"/>
</dbReference>
<dbReference type="PROSITE" id="PS00070">
    <property type="entry name" value="ALDEHYDE_DEHYDR_CYS"/>
    <property type="match status" value="1"/>
</dbReference>
<evidence type="ECO:0000256" key="1">
    <source>
        <dbReference type="ARBA" id="ARBA00009986"/>
    </source>
</evidence>
<organism evidence="9 10">
    <name type="scientific">Candidatus Lachnoclostridium stercoripullorum</name>
    <dbReference type="NCBI Taxonomy" id="2838635"/>
    <lineage>
        <taxon>Bacteria</taxon>
        <taxon>Bacillati</taxon>
        <taxon>Bacillota</taxon>
        <taxon>Clostridia</taxon>
        <taxon>Lachnospirales</taxon>
        <taxon>Lachnospiraceae</taxon>
    </lineage>
</organism>
<dbReference type="InterPro" id="IPR016162">
    <property type="entry name" value="Ald_DH_N"/>
</dbReference>
<dbReference type="FunFam" id="3.40.605.10:FF:000004">
    <property type="entry name" value="Aldehyde dehydrogenase"/>
    <property type="match status" value="1"/>
</dbReference>
<comment type="similarity">
    <text evidence="1 4 7">Belongs to the aldehyde dehydrogenase family.</text>
</comment>
<keyword evidence="2 4" id="KW-0560">Oxidoreductase</keyword>
<feature type="active site" evidence="5">
    <location>
        <position position="294"/>
    </location>
</feature>
<dbReference type="EMBL" id="DXEU01000053">
    <property type="protein sequence ID" value="HIX51749.1"/>
    <property type="molecule type" value="Genomic_DNA"/>
</dbReference>
<dbReference type="InterPro" id="IPR016163">
    <property type="entry name" value="Ald_DH_C"/>
</dbReference>
<evidence type="ECO:0000256" key="2">
    <source>
        <dbReference type="ARBA" id="ARBA00023002"/>
    </source>
</evidence>
<evidence type="ECO:0000256" key="4">
    <source>
        <dbReference type="PIRNR" id="PIRNR036492"/>
    </source>
</evidence>
<dbReference type="SUPFAM" id="SSF53720">
    <property type="entry name" value="ALDH-like"/>
    <property type="match status" value="1"/>
</dbReference>
<dbReference type="Gene3D" id="3.40.605.10">
    <property type="entry name" value="Aldehyde Dehydrogenase, Chain A, domain 1"/>
    <property type="match status" value="1"/>
</dbReference>
<dbReference type="InterPro" id="IPR012394">
    <property type="entry name" value="Aldehyde_DH_NAD(P)"/>
</dbReference>
<dbReference type="InterPro" id="IPR015590">
    <property type="entry name" value="Aldehyde_DH_dom"/>
</dbReference>
<protein>
    <recommendedName>
        <fullName evidence="4">Aldehyde dehydrogenase</fullName>
    </recommendedName>
</protein>
<evidence type="ECO:0000256" key="7">
    <source>
        <dbReference type="RuleBase" id="RU003345"/>
    </source>
</evidence>
<evidence type="ECO:0000256" key="3">
    <source>
        <dbReference type="ARBA" id="ARBA00023027"/>
    </source>
</evidence>
<dbReference type="GO" id="GO:0006081">
    <property type="term" value="P:aldehyde metabolic process"/>
    <property type="evidence" value="ECO:0007669"/>
    <property type="project" value="InterPro"/>
</dbReference>
<dbReference type="PIRSF" id="PIRSF036492">
    <property type="entry name" value="ALDH"/>
    <property type="match status" value="1"/>
</dbReference>
<dbReference type="InterPro" id="IPR016160">
    <property type="entry name" value="Ald_DH_CS_CYS"/>
</dbReference>
<gene>
    <name evidence="9" type="ORF">IAA28_02955</name>
</gene>
<dbReference type="InterPro" id="IPR016161">
    <property type="entry name" value="Ald_DH/histidinol_DH"/>
</dbReference>
<evidence type="ECO:0000313" key="9">
    <source>
        <dbReference type="EMBL" id="HIX51749.1"/>
    </source>
</evidence>
<proteinExistence type="inferred from homology"/>
<dbReference type="PANTHER" id="PTHR43570">
    <property type="entry name" value="ALDEHYDE DEHYDROGENASE"/>
    <property type="match status" value="1"/>
</dbReference>
<reference evidence="9" key="1">
    <citation type="journal article" date="2021" name="PeerJ">
        <title>Extensive microbial diversity within the chicken gut microbiome revealed by metagenomics and culture.</title>
        <authorList>
            <person name="Gilroy R."/>
            <person name="Ravi A."/>
            <person name="Getino M."/>
            <person name="Pursley I."/>
            <person name="Horton D.L."/>
            <person name="Alikhan N.F."/>
            <person name="Baker D."/>
            <person name="Gharbi K."/>
            <person name="Hall N."/>
            <person name="Watson M."/>
            <person name="Adriaenssens E.M."/>
            <person name="Foster-Nyarko E."/>
            <person name="Jarju S."/>
            <person name="Secka A."/>
            <person name="Antonio M."/>
            <person name="Oren A."/>
            <person name="Chaudhuri R.R."/>
            <person name="La Ragione R."/>
            <person name="Hildebrand F."/>
            <person name="Pallen M.J."/>
        </authorList>
    </citation>
    <scope>NUCLEOTIDE SEQUENCE</scope>
    <source>
        <strain evidence="9">ChiGjej4B4-12881</strain>
    </source>
</reference>
<dbReference type="AlphaFoldDB" id="A0A9D1W378"/>
<dbReference type="FunFam" id="3.40.309.10:FF:000003">
    <property type="entry name" value="Aldehyde dehydrogenase"/>
    <property type="match status" value="1"/>
</dbReference>
<evidence type="ECO:0000256" key="6">
    <source>
        <dbReference type="PROSITE-ProRule" id="PRU10007"/>
    </source>
</evidence>
<reference evidence="9" key="2">
    <citation type="submission" date="2021-04" db="EMBL/GenBank/DDBJ databases">
        <authorList>
            <person name="Gilroy R."/>
        </authorList>
    </citation>
    <scope>NUCLEOTIDE SEQUENCE</scope>
    <source>
        <strain evidence="9">ChiGjej4B4-12881</strain>
    </source>
</reference>
<dbReference type="GO" id="GO:0005737">
    <property type="term" value="C:cytoplasm"/>
    <property type="evidence" value="ECO:0007669"/>
    <property type="project" value="TreeGrafter"/>
</dbReference>
<evidence type="ECO:0000259" key="8">
    <source>
        <dbReference type="Pfam" id="PF00171"/>
    </source>
</evidence>
<dbReference type="InterPro" id="IPR029510">
    <property type="entry name" value="Ald_DH_CS_GLU"/>
</dbReference>
<feature type="active site" evidence="5 6">
    <location>
        <position position="260"/>
    </location>
</feature>
<feature type="domain" description="Aldehyde dehydrogenase" evidence="8">
    <location>
        <begin position="57"/>
        <end position="478"/>
    </location>
</feature>
<accession>A0A9D1W378</accession>
<evidence type="ECO:0000313" key="10">
    <source>
        <dbReference type="Proteomes" id="UP000886780"/>
    </source>
</evidence>
<dbReference type="Proteomes" id="UP000886780">
    <property type="component" value="Unassembled WGS sequence"/>
</dbReference>
<dbReference type="PANTHER" id="PTHR43570:SF16">
    <property type="entry name" value="ALDEHYDE DEHYDROGENASE TYPE III, ISOFORM Q"/>
    <property type="match status" value="1"/>
</dbReference>
<keyword evidence="3" id="KW-0520">NAD</keyword>
<dbReference type="Gene3D" id="3.40.309.10">
    <property type="entry name" value="Aldehyde Dehydrogenase, Chain A, domain 2"/>
    <property type="match status" value="1"/>
</dbReference>
<comment type="caution">
    <text evidence="9">The sequence shown here is derived from an EMBL/GenBank/DDBJ whole genome shotgun (WGS) entry which is preliminary data.</text>
</comment>
<name>A0A9D1W378_9FIRM</name>
<dbReference type="GO" id="GO:0004029">
    <property type="term" value="F:aldehyde dehydrogenase (NAD+) activity"/>
    <property type="evidence" value="ECO:0007669"/>
    <property type="project" value="TreeGrafter"/>
</dbReference>